<dbReference type="Pfam" id="PF02645">
    <property type="entry name" value="DegV"/>
    <property type="match status" value="1"/>
</dbReference>
<protein>
    <submittedName>
        <fullName evidence="3">DegV family protein</fullName>
    </submittedName>
</protein>
<dbReference type="PANTHER" id="PTHR33434">
    <property type="entry name" value="DEGV DOMAIN-CONTAINING PROTEIN DR_1986-RELATED"/>
    <property type="match status" value="1"/>
</dbReference>
<dbReference type="RefSeq" id="WP_133442096.1">
    <property type="nucleotide sequence ID" value="NZ_CP034726.1"/>
</dbReference>
<evidence type="ECO:0000256" key="1">
    <source>
        <dbReference type="ARBA" id="ARBA00003238"/>
    </source>
</evidence>
<evidence type="ECO:0000256" key="2">
    <source>
        <dbReference type="ARBA" id="ARBA00023121"/>
    </source>
</evidence>
<dbReference type="OrthoDB" id="9775494at2"/>
<dbReference type="NCBIfam" id="TIGR00762">
    <property type="entry name" value="DegV"/>
    <property type="match status" value="1"/>
</dbReference>
<dbReference type="AlphaFoldDB" id="A0A4P6ZLU4"/>
<dbReference type="Proteomes" id="UP000294321">
    <property type="component" value="Chromosome"/>
</dbReference>
<evidence type="ECO:0000313" key="4">
    <source>
        <dbReference type="Proteomes" id="UP000294321"/>
    </source>
</evidence>
<dbReference type="InterPro" id="IPR050270">
    <property type="entry name" value="DegV_domain_contain"/>
</dbReference>
<evidence type="ECO:0000313" key="3">
    <source>
        <dbReference type="EMBL" id="QBP18537.1"/>
    </source>
</evidence>
<organism evidence="3 4">
    <name type="scientific">Acetilactobacillus jinshanensis</name>
    <dbReference type="NCBI Taxonomy" id="1720083"/>
    <lineage>
        <taxon>Bacteria</taxon>
        <taxon>Bacillati</taxon>
        <taxon>Bacillota</taxon>
        <taxon>Bacilli</taxon>
        <taxon>Lactobacillales</taxon>
        <taxon>Lactobacillaceae</taxon>
        <taxon>Acetilactobacillus</taxon>
    </lineage>
</organism>
<dbReference type="SUPFAM" id="SSF82549">
    <property type="entry name" value="DAK1/DegV-like"/>
    <property type="match status" value="1"/>
</dbReference>
<dbReference type="InterPro" id="IPR003797">
    <property type="entry name" value="DegV"/>
</dbReference>
<keyword evidence="4" id="KW-1185">Reference proteome</keyword>
<accession>A0A4P6ZLU4</accession>
<dbReference type="InterPro" id="IPR043168">
    <property type="entry name" value="DegV_C"/>
</dbReference>
<dbReference type="PANTHER" id="PTHR33434:SF2">
    <property type="entry name" value="FATTY ACID-BINDING PROTEIN TM_1468"/>
    <property type="match status" value="1"/>
</dbReference>
<dbReference type="Gene3D" id="3.30.1180.10">
    <property type="match status" value="1"/>
</dbReference>
<proteinExistence type="predicted"/>
<comment type="function">
    <text evidence="1">May bind long-chain fatty acids, such as palmitate, and may play a role in lipid transport or fatty acid metabolism.</text>
</comment>
<keyword evidence="2" id="KW-0446">Lipid-binding</keyword>
<dbReference type="PROSITE" id="PS51482">
    <property type="entry name" value="DEGV"/>
    <property type="match status" value="1"/>
</dbReference>
<dbReference type="GO" id="GO:0008289">
    <property type="term" value="F:lipid binding"/>
    <property type="evidence" value="ECO:0007669"/>
    <property type="project" value="UniProtKB-KW"/>
</dbReference>
<sequence>MKTAIVTDSSAYLSRAECDKYHITVIPLLINMDGKSYREGIDIDNQTFYRKLKASTTLPSTSESPTGMIIKTYNKLAAEGYDNVISIHLASTISGMYRQICAIAPTIKNIKVIPYDSHITVRLMGDLAIVAARMAHAGKSVKDILKRLDDLRSTIDEVFVVDDLKNLVKGGRLSNASGFIGSLLRIKPLLTFDNKTDKIVAFQKIRSRKRALKRTEQIFAEKVKAADYPIRATVFNANDPQGGNFRAKHIQSMYPDMKIEQSFFGPAIGTHLGAKALALGWIKDFDKD</sequence>
<dbReference type="Gene3D" id="3.40.50.10170">
    <property type="match status" value="1"/>
</dbReference>
<dbReference type="KEGG" id="lji:ELX58_05195"/>
<name>A0A4P6ZLU4_9LACO</name>
<dbReference type="EMBL" id="CP034726">
    <property type="protein sequence ID" value="QBP18537.1"/>
    <property type="molecule type" value="Genomic_DNA"/>
</dbReference>
<reference evidence="4" key="1">
    <citation type="submission" date="2018-12" db="EMBL/GenBank/DDBJ databases">
        <title>A new species of lactobacillus.</title>
        <authorList>
            <person name="Jian Y."/>
            <person name="Xin L."/>
            <person name="Hong Z.J."/>
            <person name="Ming L.Z."/>
            <person name="Hong X.Z."/>
        </authorList>
    </citation>
    <scope>NUCLEOTIDE SEQUENCE [LARGE SCALE GENOMIC DNA]</scope>
    <source>
        <strain evidence="4">HSLZ-75</strain>
    </source>
</reference>
<gene>
    <name evidence="3" type="ORF">ELX58_05195</name>
</gene>